<evidence type="ECO:0000313" key="2">
    <source>
        <dbReference type="EMBL" id="TPX52674.1"/>
    </source>
</evidence>
<dbReference type="AlphaFoldDB" id="A0A507DLY4"/>
<name>A0A507DLY4_9FUNG</name>
<keyword evidence="3" id="KW-1185">Reference proteome</keyword>
<reference evidence="2 3" key="1">
    <citation type="journal article" date="2019" name="Sci. Rep.">
        <title>Comparative genomics of chytrid fungi reveal insights into the obligate biotrophic and pathogenic lifestyle of Synchytrium endobioticum.</title>
        <authorList>
            <person name="van de Vossenberg B.T.L.H."/>
            <person name="Warris S."/>
            <person name="Nguyen H.D.T."/>
            <person name="van Gent-Pelzer M.P.E."/>
            <person name="Joly D.L."/>
            <person name="van de Geest H.C."/>
            <person name="Bonants P.J.M."/>
            <person name="Smith D.S."/>
            <person name="Levesque C.A."/>
            <person name="van der Lee T.A.J."/>
        </authorList>
    </citation>
    <scope>NUCLEOTIDE SEQUENCE [LARGE SCALE GENOMIC DNA]</scope>
    <source>
        <strain evidence="2 3">MB42</strain>
    </source>
</reference>
<dbReference type="Pfam" id="PF04430">
    <property type="entry name" value="DUF498"/>
    <property type="match status" value="1"/>
</dbReference>
<dbReference type="SUPFAM" id="SSF64076">
    <property type="entry name" value="MTH938-like"/>
    <property type="match status" value="1"/>
</dbReference>
<dbReference type="InterPro" id="IPR036748">
    <property type="entry name" value="MTH938-like_sf"/>
</dbReference>
<dbReference type="Proteomes" id="UP000317494">
    <property type="component" value="Unassembled WGS sequence"/>
</dbReference>
<dbReference type="PANTHER" id="PTHR21192">
    <property type="entry name" value="NUCLEAR PROTEIN E3-3"/>
    <property type="match status" value="1"/>
</dbReference>
<dbReference type="GO" id="GO:0032981">
    <property type="term" value="P:mitochondrial respiratory chain complex I assembly"/>
    <property type="evidence" value="ECO:0007669"/>
    <property type="project" value="TreeGrafter"/>
</dbReference>
<dbReference type="InterPro" id="IPR007523">
    <property type="entry name" value="NDUFAF3/AAMDC"/>
</dbReference>
<sequence length="269" mass="29771">MSMSSPARQLMRVYSCHMPRSYTAQTSWHIHASLYSIPSPPTTKHHLHTTIIIRDQRPSPHPAASRTALPTSRPDAPHDNPETRHHGPQLQIYNVMPDTVRAGHKITSVKQNGFIVGDFDIAGPIMLLNGSLFMWDVPQFGVGSDEIVESEVEGLECVDDEMSPFHGWDTTCLKLLELVDPRPEILVVGTGAVTYVIPRLLRSYLMELGMHVEYMSTTNAAATYNVLLQEGRRVGAALLPPFPTCARTSQSLVSLSDKAPKNVAALKRE</sequence>
<gene>
    <name evidence="2" type="ORF">SeMB42_g01246</name>
</gene>
<dbReference type="STRING" id="286115.A0A507DLY4"/>
<protein>
    <recommendedName>
        <fullName evidence="4">NADH dehydrogenase [ubiquinone] 1 alpha subcomplex assembly factor 3</fullName>
    </recommendedName>
</protein>
<organism evidence="2 3">
    <name type="scientific">Synchytrium endobioticum</name>
    <dbReference type="NCBI Taxonomy" id="286115"/>
    <lineage>
        <taxon>Eukaryota</taxon>
        <taxon>Fungi</taxon>
        <taxon>Fungi incertae sedis</taxon>
        <taxon>Chytridiomycota</taxon>
        <taxon>Chytridiomycota incertae sedis</taxon>
        <taxon>Chytridiomycetes</taxon>
        <taxon>Synchytriales</taxon>
        <taxon>Synchytriaceae</taxon>
        <taxon>Synchytrium</taxon>
    </lineage>
</organism>
<evidence type="ECO:0000313" key="3">
    <source>
        <dbReference type="Proteomes" id="UP000317494"/>
    </source>
</evidence>
<evidence type="ECO:0000256" key="1">
    <source>
        <dbReference type="SAM" id="MobiDB-lite"/>
    </source>
</evidence>
<dbReference type="PANTHER" id="PTHR21192:SF2">
    <property type="entry name" value="NADH DEHYDROGENASE [UBIQUINONE] 1 ALPHA SUBCOMPLEX ASSEMBLY FACTOR 3"/>
    <property type="match status" value="1"/>
</dbReference>
<dbReference type="VEuPathDB" id="FungiDB:SeMB42_g01246"/>
<proteinExistence type="predicted"/>
<accession>A0A507DLY4</accession>
<comment type="caution">
    <text evidence="2">The sequence shown here is derived from an EMBL/GenBank/DDBJ whole genome shotgun (WGS) entry which is preliminary data.</text>
</comment>
<feature type="compositionally biased region" description="Basic and acidic residues" evidence="1">
    <location>
        <begin position="75"/>
        <end position="85"/>
    </location>
</feature>
<dbReference type="Gene3D" id="3.40.1230.10">
    <property type="entry name" value="MTH938-like"/>
    <property type="match status" value="1"/>
</dbReference>
<dbReference type="EMBL" id="QEAN01000030">
    <property type="protein sequence ID" value="TPX52674.1"/>
    <property type="molecule type" value="Genomic_DNA"/>
</dbReference>
<evidence type="ECO:0008006" key="4">
    <source>
        <dbReference type="Google" id="ProtNLM"/>
    </source>
</evidence>
<dbReference type="GO" id="GO:0005743">
    <property type="term" value="C:mitochondrial inner membrane"/>
    <property type="evidence" value="ECO:0007669"/>
    <property type="project" value="TreeGrafter"/>
</dbReference>
<feature type="region of interest" description="Disordered" evidence="1">
    <location>
        <begin position="53"/>
        <end position="90"/>
    </location>
</feature>